<gene>
    <name evidence="1" type="ORF">CAUJ_LOCUS5294</name>
</gene>
<reference evidence="1" key="1">
    <citation type="submission" date="2020-10" db="EMBL/GenBank/DDBJ databases">
        <authorList>
            <person name="Kikuchi T."/>
        </authorList>
    </citation>
    <scope>NUCLEOTIDE SEQUENCE</scope>
    <source>
        <strain evidence="1">NKZ352</strain>
    </source>
</reference>
<protein>
    <submittedName>
        <fullName evidence="1">Uncharacterized protein</fullName>
    </submittedName>
</protein>
<keyword evidence="2" id="KW-1185">Reference proteome</keyword>
<comment type="caution">
    <text evidence="1">The sequence shown here is derived from an EMBL/GenBank/DDBJ whole genome shotgun (WGS) entry which is preliminary data.</text>
</comment>
<proteinExistence type="predicted"/>
<name>A0A8S1H1F7_9PELO</name>
<sequence>MTKHARTSEKAMLEHPSRRLLHHCDSTTLNNAETSFAETPTVLSAMNHNLVLAWISAGQLCLTDLWRMAIGLADNGEQH</sequence>
<dbReference type="AlphaFoldDB" id="A0A8S1H1F7"/>
<organism evidence="1 2">
    <name type="scientific">Caenorhabditis auriculariae</name>
    <dbReference type="NCBI Taxonomy" id="2777116"/>
    <lineage>
        <taxon>Eukaryota</taxon>
        <taxon>Metazoa</taxon>
        <taxon>Ecdysozoa</taxon>
        <taxon>Nematoda</taxon>
        <taxon>Chromadorea</taxon>
        <taxon>Rhabditida</taxon>
        <taxon>Rhabditina</taxon>
        <taxon>Rhabditomorpha</taxon>
        <taxon>Rhabditoidea</taxon>
        <taxon>Rhabditidae</taxon>
        <taxon>Peloderinae</taxon>
        <taxon>Caenorhabditis</taxon>
    </lineage>
</organism>
<dbReference type="Proteomes" id="UP000835052">
    <property type="component" value="Unassembled WGS sequence"/>
</dbReference>
<evidence type="ECO:0000313" key="1">
    <source>
        <dbReference type="EMBL" id="CAD6189375.1"/>
    </source>
</evidence>
<evidence type="ECO:0000313" key="2">
    <source>
        <dbReference type="Proteomes" id="UP000835052"/>
    </source>
</evidence>
<accession>A0A8S1H1F7</accession>
<dbReference type="EMBL" id="CAJGYM010000010">
    <property type="protein sequence ID" value="CAD6189375.1"/>
    <property type="molecule type" value="Genomic_DNA"/>
</dbReference>